<evidence type="ECO:0000256" key="3">
    <source>
        <dbReference type="ARBA" id="ARBA00022723"/>
    </source>
</evidence>
<dbReference type="RefSeq" id="WP_012448225.1">
    <property type="nucleotide sequence ID" value="NC_010718.1"/>
</dbReference>
<sequence length="489" mass="55693">MRNFKPLIHIFNVADRYFLFDTNAETFLEISKTCYQIIEEARQNIGDRGLLTKESFSELINSEIEDIIRLSNLNYQDANQIEETITELKMLYEQGLIFSELQYPVDEKNIGKSGIKALCVHPAHDCNMRCSYCFAEGGSYSHDISYMDIDTAKQAVEFLVNNSGDRKNLEIDFFGGEPLLNFPVIEKCVAHAKELANKHGKHFKFTLTTNGLALTDSIIDFLVSNRFAVVMSLDGRKEIHDNYRTDLAGNSTYEKILPAFKKLLNKMQAHDYCEYYIRGTYTRKNLDFSEDVFHIADLGFSRISLEPVTGEENSSFSLNEHYLSKLKSEYLKIVENSLTRNNSSEINFFHFNLDLNNGPCTTKRITGCGAGFDYLAVDPGGNLYPCHQFVDMEEYSMGHVAENSLNSDISKKFKTNNLINKNDCYDCWAKFLCGGGCHASALKANNSIEMPNQLDCQLKKIQFEYALYKKAREQEVDKEGVVHHGYGSV</sequence>
<protein>
    <submittedName>
        <fullName evidence="7">Radical SAM domain protein</fullName>
    </submittedName>
</protein>
<keyword evidence="2" id="KW-0949">S-adenosyl-L-methionine</keyword>
<keyword evidence="8" id="KW-1185">Reference proteome</keyword>
<dbReference type="InterPro" id="IPR058240">
    <property type="entry name" value="rSAM_sf"/>
</dbReference>
<dbReference type="SFLD" id="SFLDS00029">
    <property type="entry name" value="Radical_SAM"/>
    <property type="match status" value="1"/>
</dbReference>
<dbReference type="KEGG" id="nth:Nther_1786"/>
<dbReference type="SFLD" id="SFLDG01384">
    <property type="entry name" value="thioether_bond_formation_requi"/>
    <property type="match status" value="1"/>
</dbReference>
<dbReference type="GO" id="GO:0016491">
    <property type="term" value="F:oxidoreductase activity"/>
    <property type="evidence" value="ECO:0007669"/>
    <property type="project" value="InterPro"/>
</dbReference>
<dbReference type="InterPro" id="IPR023885">
    <property type="entry name" value="4Fe4S-binding_SPASM_dom"/>
</dbReference>
<dbReference type="NCBIfam" id="TIGR04085">
    <property type="entry name" value="rSAM_more_4Fe4S"/>
    <property type="match status" value="1"/>
</dbReference>
<dbReference type="CDD" id="cd01335">
    <property type="entry name" value="Radical_SAM"/>
    <property type="match status" value="1"/>
</dbReference>
<dbReference type="AlphaFoldDB" id="B2A5K3"/>
<organism evidence="7 8">
    <name type="scientific">Natranaerobius thermophilus (strain ATCC BAA-1301 / DSM 18059 / JW/NM-WN-LF)</name>
    <dbReference type="NCBI Taxonomy" id="457570"/>
    <lineage>
        <taxon>Bacteria</taxon>
        <taxon>Bacillati</taxon>
        <taxon>Bacillota</taxon>
        <taxon>Clostridia</taxon>
        <taxon>Natranaerobiales</taxon>
        <taxon>Natranaerobiaceae</taxon>
        <taxon>Natranaerobius</taxon>
    </lineage>
</organism>
<dbReference type="SFLD" id="SFLDG01067">
    <property type="entry name" value="SPASM/twitch_domain_containing"/>
    <property type="match status" value="1"/>
</dbReference>
<dbReference type="InterPro" id="IPR047602">
    <property type="entry name" value="SPASM_CteB-like"/>
</dbReference>
<dbReference type="eggNOG" id="COG0641">
    <property type="taxonomic scope" value="Bacteria"/>
</dbReference>
<dbReference type="PANTHER" id="PTHR43273:SF8">
    <property type="entry name" value="RADICAL SAM DOMAIN PROTEIN"/>
    <property type="match status" value="1"/>
</dbReference>
<dbReference type="SFLD" id="SFLDG01386">
    <property type="entry name" value="main_SPASM_domain-containing"/>
    <property type="match status" value="1"/>
</dbReference>
<dbReference type="PROSITE" id="PS51918">
    <property type="entry name" value="RADICAL_SAM"/>
    <property type="match status" value="1"/>
</dbReference>
<dbReference type="HOGENOM" id="CLU_009273_3_3_9"/>
<dbReference type="Pfam" id="PF04055">
    <property type="entry name" value="Radical_SAM"/>
    <property type="match status" value="1"/>
</dbReference>
<dbReference type="InParanoid" id="B2A5K3"/>
<dbReference type="STRING" id="457570.Nther_1786"/>
<evidence type="ECO:0000256" key="5">
    <source>
        <dbReference type="ARBA" id="ARBA00023014"/>
    </source>
</evidence>
<comment type="cofactor">
    <cofactor evidence="1">
        <name>[4Fe-4S] cluster</name>
        <dbReference type="ChEBI" id="CHEBI:49883"/>
    </cofactor>
</comment>
<dbReference type="CDD" id="cd21124">
    <property type="entry name" value="SPASM_CteB-like"/>
    <property type="match status" value="1"/>
</dbReference>
<dbReference type="InterPro" id="IPR007197">
    <property type="entry name" value="rSAM"/>
</dbReference>
<evidence type="ECO:0000313" key="7">
    <source>
        <dbReference type="EMBL" id="ACB85358.1"/>
    </source>
</evidence>
<keyword evidence="4" id="KW-0408">Iron</keyword>
<dbReference type="Pfam" id="PF13186">
    <property type="entry name" value="SPASM"/>
    <property type="match status" value="1"/>
</dbReference>
<dbReference type="GO" id="GO:0051536">
    <property type="term" value="F:iron-sulfur cluster binding"/>
    <property type="evidence" value="ECO:0007669"/>
    <property type="project" value="UniProtKB-KW"/>
</dbReference>
<keyword evidence="3" id="KW-0479">Metal-binding</keyword>
<dbReference type="Gene3D" id="3.20.20.70">
    <property type="entry name" value="Aldolase class I"/>
    <property type="match status" value="1"/>
</dbReference>
<name>B2A5K3_NATTJ</name>
<feature type="domain" description="Radical SAM core" evidence="6">
    <location>
        <begin position="112"/>
        <end position="345"/>
    </location>
</feature>
<dbReference type="NCBIfam" id="TIGR03974">
    <property type="entry name" value="rSAM_six_Cys"/>
    <property type="match status" value="1"/>
</dbReference>
<accession>B2A5K3</accession>
<evidence type="ECO:0000256" key="1">
    <source>
        <dbReference type="ARBA" id="ARBA00001966"/>
    </source>
</evidence>
<evidence type="ECO:0000256" key="4">
    <source>
        <dbReference type="ARBA" id="ARBA00023004"/>
    </source>
</evidence>
<dbReference type="InterPro" id="IPR023867">
    <property type="entry name" value="Sulphatase_maturase_rSAM"/>
</dbReference>
<evidence type="ECO:0000256" key="2">
    <source>
        <dbReference type="ARBA" id="ARBA00022691"/>
    </source>
</evidence>
<dbReference type="Proteomes" id="UP000001683">
    <property type="component" value="Chromosome"/>
</dbReference>
<reference evidence="7 8" key="2">
    <citation type="journal article" date="2011" name="J. Bacteriol.">
        <title>Complete genome sequence of the anaerobic, halophilic alkalithermophile Natranaerobius thermophilus JW/NM-WN-LF.</title>
        <authorList>
            <person name="Zhao B."/>
            <person name="Mesbah N.M."/>
            <person name="Dalin E."/>
            <person name="Goodwin L."/>
            <person name="Nolan M."/>
            <person name="Pitluck S."/>
            <person name="Chertkov O."/>
            <person name="Brettin T.S."/>
            <person name="Han J."/>
            <person name="Larimer F.W."/>
            <person name="Land M.L."/>
            <person name="Hauser L."/>
            <person name="Kyrpides N."/>
            <person name="Wiegel J."/>
        </authorList>
    </citation>
    <scope>NUCLEOTIDE SEQUENCE [LARGE SCALE GENOMIC DNA]</scope>
    <source>
        <strain evidence="8">ATCC BAA-1301 / DSM 18059 / JW/NM-WN-LF</strain>
    </source>
</reference>
<reference evidence="7 8" key="1">
    <citation type="submission" date="2008-04" db="EMBL/GenBank/DDBJ databases">
        <title>Complete sequence of chromosome of Natranaerobius thermophilus JW/NM-WN-LF.</title>
        <authorList>
            <consortium name="US DOE Joint Genome Institute"/>
            <person name="Copeland A."/>
            <person name="Lucas S."/>
            <person name="Lapidus A."/>
            <person name="Glavina del Rio T."/>
            <person name="Dalin E."/>
            <person name="Tice H."/>
            <person name="Bruce D."/>
            <person name="Goodwin L."/>
            <person name="Pitluck S."/>
            <person name="Chertkov O."/>
            <person name="Brettin T."/>
            <person name="Detter J.C."/>
            <person name="Han C."/>
            <person name="Kuske C.R."/>
            <person name="Schmutz J."/>
            <person name="Larimer F."/>
            <person name="Land M."/>
            <person name="Hauser L."/>
            <person name="Kyrpides N."/>
            <person name="Lykidis A."/>
            <person name="Mesbah N.M."/>
            <person name="Wiegel J."/>
        </authorList>
    </citation>
    <scope>NUCLEOTIDE SEQUENCE [LARGE SCALE GENOMIC DNA]</scope>
    <source>
        <strain evidence="8">ATCC BAA-1301 / DSM 18059 / JW/NM-WN-LF</strain>
    </source>
</reference>
<dbReference type="PANTHER" id="PTHR43273">
    <property type="entry name" value="ANAEROBIC SULFATASE-MATURATING ENZYME HOMOLOG ASLB-RELATED"/>
    <property type="match status" value="1"/>
</dbReference>
<dbReference type="OrthoDB" id="9808591at2"/>
<dbReference type="GO" id="GO:0046872">
    <property type="term" value="F:metal ion binding"/>
    <property type="evidence" value="ECO:0007669"/>
    <property type="project" value="UniProtKB-KW"/>
</dbReference>
<proteinExistence type="predicted"/>
<dbReference type="InterPro" id="IPR024025">
    <property type="entry name" value="SCIFF_rSAM_maturase"/>
</dbReference>
<dbReference type="SUPFAM" id="SSF102114">
    <property type="entry name" value="Radical SAM enzymes"/>
    <property type="match status" value="1"/>
</dbReference>
<dbReference type="EMBL" id="CP001034">
    <property type="protein sequence ID" value="ACB85358.1"/>
    <property type="molecule type" value="Genomic_DNA"/>
</dbReference>
<keyword evidence="5" id="KW-0411">Iron-sulfur</keyword>
<dbReference type="InterPro" id="IPR013785">
    <property type="entry name" value="Aldolase_TIM"/>
</dbReference>
<gene>
    <name evidence="7" type="ordered locus">Nther_1786</name>
</gene>
<evidence type="ECO:0000313" key="8">
    <source>
        <dbReference type="Proteomes" id="UP000001683"/>
    </source>
</evidence>
<evidence type="ECO:0000259" key="6">
    <source>
        <dbReference type="PROSITE" id="PS51918"/>
    </source>
</evidence>